<dbReference type="PANTHER" id="PTHR37423">
    <property type="entry name" value="SOLUBLE LYTIC MUREIN TRANSGLYCOSYLASE-RELATED"/>
    <property type="match status" value="1"/>
</dbReference>
<evidence type="ECO:0000313" key="5">
    <source>
        <dbReference type="EMBL" id="RDE09409.1"/>
    </source>
</evidence>
<evidence type="ECO:0000256" key="1">
    <source>
        <dbReference type="ARBA" id="ARBA00007734"/>
    </source>
</evidence>
<protein>
    <submittedName>
        <fullName evidence="5">Lytic transglycosylase domain-containing protein</fullName>
    </submittedName>
</protein>
<dbReference type="InterPro" id="IPR023346">
    <property type="entry name" value="Lysozyme-like_dom_sf"/>
</dbReference>
<reference evidence="6" key="1">
    <citation type="submission" date="2018-07" db="EMBL/GenBank/DDBJ databases">
        <authorList>
            <person name="Liu B.-T."/>
            <person name="Du Z."/>
        </authorList>
    </citation>
    <scope>NUCLEOTIDE SEQUENCE [LARGE SCALE GENOMIC DNA]</scope>
    <source>
        <strain evidence="6">XYN52</strain>
    </source>
</reference>
<feature type="chain" id="PRO_5016885199" evidence="3">
    <location>
        <begin position="25"/>
        <end position="307"/>
    </location>
</feature>
<organism evidence="5 6">
    <name type="scientific">Pelagibacterium lacus</name>
    <dbReference type="NCBI Taxonomy" id="2282655"/>
    <lineage>
        <taxon>Bacteria</taxon>
        <taxon>Pseudomonadati</taxon>
        <taxon>Pseudomonadota</taxon>
        <taxon>Alphaproteobacteria</taxon>
        <taxon>Hyphomicrobiales</taxon>
        <taxon>Devosiaceae</taxon>
        <taxon>Pelagibacterium</taxon>
    </lineage>
</organism>
<dbReference type="Gene3D" id="1.10.530.10">
    <property type="match status" value="1"/>
</dbReference>
<accession>A0A369W5W1</accession>
<dbReference type="Pfam" id="PF01464">
    <property type="entry name" value="SLT"/>
    <property type="match status" value="1"/>
</dbReference>
<dbReference type="AlphaFoldDB" id="A0A369W5W1"/>
<evidence type="ECO:0000256" key="2">
    <source>
        <dbReference type="ARBA" id="ARBA00009387"/>
    </source>
</evidence>
<evidence type="ECO:0000313" key="6">
    <source>
        <dbReference type="Proteomes" id="UP000253759"/>
    </source>
</evidence>
<comment type="similarity">
    <text evidence="2">Belongs to the virb1 family.</text>
</comment>
<dbReference type="InterPro" id="IPR008258">
    <property type="entry name" value="Transglycosylase_SLT_dom_1"/>
</dbReference>
<evidence type="ECO:0000259" key="4">
    <source>
        <dbReference type="Pfam" id="PF01464"/>
    </source>
</evidence>
<comment type="caution">
    <text evidence="5">The sequence shown here is derived from an EMBL/GenBank/DDBJ whole genome shotgun (WGS) entry which is preliminary data.</text>
</comment>
<feature type="domain" description="Transglycosylase SLT" evidence="4">
    <location>
        <begin position="36"/>
        <end position="127"/>
    </location>
</feature>
<dbReference type="EMBL" id="QQNH01000006">
    <property type="protein sequence ID" value="RDE09409.1"/>
    <property type="molecule type" value="Genomic_DNA"/>
</dbReference>
<dbReference type="Proteomes" id="UP000253759">
    <property type="component" value="Unassembled WGS sequence"/>
</dbReference>
<keyword evidence="3" id="KW-0732">Signal</keyword>
<keyword evidence="6" id="KW-1185">Reference proteome</keyword>
<dbReference type="OrthoDB" id="9788661at2"/>
<evidence type="ECO:0000256" key="3">
    <source>
        <dbReference type="SAM" id="SignalP"/>
    </source>
</evidence>
<name>A0A369W5W1_9HYPH</name>
<dbReference type="SUPFAM" id="SSF53955">
    <property type="entry name" value="Lysozyme-like"/>
    <property type="match status" value="1"/>
</dbReference>
<gene>
    <name evidence="5" type="ORF">DVH29_06280</name>
</gene>
<comment type="similarity">
    <text evidence="1">Belongs to the transglycosylase Slt family.</text>
</comment>
<dbReference type="PANTHER" id="PTHR37423:SF2">
    <property type="entry name" value="MEMBRANE-BOUND LYTIC MUREIN TRANSGLYCOSYLASE C"/>
    <property type="match status" value="1"/>
</dbReference>
<dbReference type="CDD" id="cd00254">
    <property type="entry name" value="LT-like"/>
    <property type="match status" value="1"/>
</dbReference>
<sequence length="307" mass="32251">MFAKRLIALFAALVLGFSTVPAQAQSHTRGQIETLAQFYAQYYDVPLELVRRVINRESTFNPSARNGPYYGLMQILPATARTMGFRGEPSDLLNAETNLIYAVKYLRGAWLLAGGSHDRAVQLYAKGYYYEAKAAGLLEQTGLRPGPASPVAPTPPTGLPPVMVAAAPVPAPVAEVVDVIQTAAISPVPASAEIVPLGFLPPARPLGLVFEEAEAPASEALVAIAAAEAPSAPRAVPARPDFGPSSMTALAYAPSLDRGLAAMRRAESAMLSPAPAARIAQVAQLRPSIDLIASTFDLLESLAPAAQ</sequence>
<feature type="signal peptide" evidence="3">
    <location>
        <begin position="1"/>
        <end position="24"/>
    </location>
</feature>
<proteinExistence type="inferred from homology"/>